<dbReference type="KEGG" id="soe:110802210"/>
<evidence type="ECO:0000256" key="2">
    <source>
        <dbReference type="SAM" id="MobiDB-lite"/>
    </source>
</evidence>
<dbReference type="RefSeq" id="XP_021863340.1">
    <property type="nucleotide sequence ID" value="XM_022007648.2"/>
</dbReference>
<dbReference type="AlphaFoldDB" id="A0A9R0KAG2"/>
<protein>
    <recommendedName>
        <fullName evidence="1">HVA22-like protein</fullName>
    </recommendedName>
</protein>
<dbReference type="PANTHER" id="PTHR12300:SF117">
    <property type="entry name" value="LP05237P-RELATED"/>
    <property type="match status" value="1"/>
</dbReference>
<feature type="compositionally biased region" description="Low complexity" evidence="2">
    <location>
        <begin position="184"/>
        <end position="200"/>
    </location>
</feature>
<dbReference type="InterPro" id="IPR004345">
    <property type="entry name" value="TB2_DP1_HVA22"/>
</dbReference>
<name>A0A9R0KAG2_SPIOL</name>
<accession>A0A9R0KAG2</accession>
<sequence length="320" mass="35476">MIGHFLTRGLVMIFGYAYPAYECYKTVERNKPEIEQLRFWCQYWILVALMTVFERVSDTFISWLPMYSEAKLAFIIYLWYPRTKGTTYVYDSFFKPYVSKHETEIDRNLMELRIRAGDMTYMYCQKAVSYGQTRIFEILQYVAAQSTPRPRSAQPQQPAARGRQSVSASATVAAAAAAINAAAAAAPRQQSTRSQATTQPQDEEPISPTSSASSGQDNDMEEEISSVKEPSTSASAPTPSPAPSPLKKSVSVPSVPESSSQPASNNADVKPIEPAPTKSEKSPVKPTGAKSLPTPEETVMEEAIRMTRGRLRKTRSTTTK</sequence>
<feature type="region of interest" description="Disordered" evidence="2">
    <location>
        <begin position="184"/>
        <end position="298"/>
    </location>
</feature>
<gene>
    <name evidence="4" type="primary">LOC110802210</name>
</gene>
<comment type="subcellular location">
    <subcellularLocation>
        <location evidence="1">Membrane</location>
        <topology evidence="1">Multi-pass membrane protein</topology>
    </subcellularLocation>
</comment>
<dbReference type="GO" id="GO:0016020">
    <property type="term" value="C:membrane"/>
    <property type="evidence" value="ECO:0007669"/>
    <property type="project" value="UniProtKB-SubCell"/>
</dbReference>
<comment type="similarity">
    <text evidence="1">Belongs to the DP1 family.</text>
</comment>
<evidence type="ECO:0000313" key="3">
    <source>
        <dbReference type="Proteomes" id="UP000813463"/>
    </source>
</evidence>
<evidence type="ECO:0000256" key="1">
    <source>
        <dbReference type="RuleBase" id="RU362006"/>
    </source>
</evidence>
<evidence type="ECO:0000313" key="4">
    <source>
        <dbReference type="RefSeq" id="XP_021863340.1"/>
    </source>
</evidence>
<feature type="compositionally biased region" description="Low complexity" evidence="2">
    <location>
        <begin position="228"/>
        <end position="237"/>
    </location>
</feature>
<feature type="compositionally biased region" description="Polar residues" evidence="2">
    <location>
        <begin position="207"/>
        <end position="217"/>
    </location>
</feature>
<reference evidence="4" key="2">
    <citation type="submission" date="2025-08" db="UniProtKB">
        <authorList>
            <consortium name="RefSeq"/>
        </authorList>
    </citation>
    <scope>IDENTIFICATION</scope>
    <source>
        <tissue evidence="4">Leaf</tissue>
    </source>
</reference>
<dbReference type="OrthoDB" id="434647at2759"/>
<dbReference type="Pfam" id="PF03134">
    <property type="entry name" value="TB2_DP1_HVA22"/>
    <property type="match status" value="1"/>
</dbReference>
<keyword evidence="3" id="KW-1185">Reference proteome</keyword>
<feature type="compositionally biased region" description="Low complexity" evidence="2">
    <location>
        <begin position="245"/>
        <end position="264"/>
    </location>
</feature>
<dbReference type="GeneID" id="110802210"/>
<dbReference type="Proteomes" id="UP000813463">
    <property type="component" value="Chromosome 6"/>
</dbReference>
<dbReference type="PANTHER" id="PTHR12300">
    <property type="entry name" value="HVA22-LIKE PROTEINS"/>
    <property type="match status" value="1"/>
</dbReference>
<reference evidence="3" key="1">
    <citation type="journal article" date="2021" name="Nat. Commun.">
        <title>Genomic analyses provide insights into spinach domestication and the genetic basis of agronomic traits.</title>
        <authorList>
            <person name="Cai X."/>
            <person name="Sun X."/>
            <person name="Xu C."/>
            <person name="Sun H."/>
            <person name="Wang X."/>
            <person name="Ge C."/>
            <person name="Zhang Z."/>
            <person name="Wang Q."/>
            <person name="Fei Z."/>
            <person name="Jiao C."/>
            <person name="Wang Q."/>
        </authorList>
    </citation>
    <scope>NUCLEOTIDE SEQUENCE [LARGE SCALE GENOMIC DNA]</scope>
    <source>
        <strain evidence="3">cv. Varoflay</strain>
    </source>
</reference>
<organism evidence="3 4">
    <name type="scientific">Spinacia oleracea</name>
    <name type="common">Spinach</name>
    <dbReference type="NCBI Taxonomy" id="3562"/>
    <lineage>
        <taxon>Eukaryota</taxon>
        <taxon>Viridiplantae</taxon>
        <taxon>Streptophyta</taxon>
        <taxon>Embryophyta</taxon>
        <taxon>Tracheophyta</taxon>
        <taxon>Spermatophyta</taxon>
        <taxon>Magnoliopsida</taxon>
        <taxon>eudicotyledons</taxon>
        <taxon>Gunneridae</taxon>
        <taxon>Pentapetalae</taxon>
        <taxon>Caryophyllales</taxon>
        <taxon>Chenopodiaceae</taxon>
        <taxon>Chenopodioideae</taxon>
        <taxon>Anserineae</taxon>
        <taxon>Spinacia</taxon>
    </lineage>
</organism>
<proteinExistence type="inferred from homology"/>